<organism evidence="1 2">
    <name type="scientific">Rhizophagus clarus</name>
    <dbReference type="NCBI Taxonomy" id="94130"/>
    <lineage>
        <taxon>Eukaryota</taxon>
        <taxon>Fungi</taxon>
        <taxon>Fungi incertae sedis</taxon>
        <taxon>Mucoromycota</taxon>
        <taxon>Glomeromycotina</taxon>
        <taxon>Glomeromycetes</taxon>
        <taxon>Glomerales</taxon>
        <taxon>Glomeraceae</taxon>
        <taxon>Rhizophagus</taxon>
    </lineage>
</organism>
<name>A0A8H3QID6_9GLOM</name>
<dbReference type="AlphaFoldDB" id="A0A8H3QID6"/>
<sequence>MEVLCEFSLTEKTLALTTDNASSIISCGKFIVEELEIGFQNLDFTHYRYVTHVLNLAVNRSLNLICESVKKWKRMEPTLNLLVANDQNVRQRYLTKFDRVNIDDTMVLLSPIERATCLLSASSYPTHGDIQFIFLSIQEHLSQYVNPRVKFSAFENESERANAKNLVLSLTEYSSSSSPLPAEITSGDDIINTQIFF</sequence>
<evidence type="ECO:0000313" key="1">
    <source>
        <dbReference type="EMBL" id="GES80466.1"/>
    </source>
</evidence>
<gene>
    <name evidence="1" type="ORF">RCL2_000773700</name>
</gene>
<dbReference type="InterPro" id="IPR012337">
    <property type="entry name" value="RNaseH-like_sf"/>
</dbReference>
<protein>
    <recommendedName>
        <fullName evidence="3">hAT-like transposase RNase-H fold domain-containing protein</fullName>
    </recommendedName>
</protein>
<dbReference type="SUPFAM" id="SSF53098">
    <property type="entry name" value="Ribonuclease H-like"/>
    <property type="match status" value="1"/>
</dbReference>
<dbReference type="EMBL" id="BLAL01000050">
    <property type="protein sequence ID" value="GES80466.1"/>
    <property type="molecule type" value="Genomic_DNA"/>
</dbReference>
<accession>A0A8H3QID6</accession>
<evidence type="ECO:0008006" key="3">
    <source>
        <dbReference type="Google" id="ProtNLM"/>
    </source>
</evidence>
<evidence type="ECO:0000313" key="2">
    <source>
        <dbReference type="Proteomes" id="UP000615446"/>
    </source>
</evidence>
<reference evidence="1" key="1">
    <citation type="submission" date="2019-10" db="EMBL/GenBank/DDBJ databases">
        <title>Conservation and host-specific expression of non-tandemly repeated heterogenous ribosome RNA gene in arbuscular mycorrhizal fungi.</title>
        <authorList>
            <person name="Maeda T."/>
            <person name="Kobayashi Y."/>
            <person name="Nakagawa T."/>
            <person name="Ezawa T."/>
            <person name="Yamaguchi K."/>
            <person name="Bino T."/>
            <person name="Nishimoto Y."/>
            <person name="Shigenobu S."/>
            <person name="Kawaguchi M."/>
        </authorList>
    </citation>
    <scope>NUCLEOTIDE SEQUENCE</scope>
    <source>
        <strain evidence="1">HR1</strain>
    </source>
</reference>
<proteinExistence type="predicted"/>
<dbReference type="OrthoDB" id="2350995at2759"/>
<dbReference type="Proteomes" id="UP000615446">
    <property type="component" value="Unassembled WGS sequence"/>
</dbReference>
<comment type="caution">
    <text evidence="1">The sequence shown here is derived from an EMBL/GenBank/DDBJ whole genome shotgun (WGS) entry which is preliminary data.</text>
</comment>